<dbReference type="AlphaFoldDB" id="A0A2X0WKK5"/>
<name>A0A2X0WKK5_9GAMM</name>
<feature type="transmembrane region" description="Helical" evidence="7">
    <location>
        <begin position="398"/>
        <end position="422"/>
    </location>
</feature>
<feature type="transmembrane region" description="Helical" evidence="7">
    <location>
        <begin position="242"/>
        <end position="261"/>
    </location>
</feature>
<dbReference type="InterPro" id="IPR010656">
    <property type="entry name" value="DctM"/>
</dbReference>
<evidence type="ECO:0000256" key="2">
    <source>
        <dbReference type="ARBA" id="ARBA00022475"/>
    </source>
</evidence>
<dbReference type="Proteomes" id="UP000250086">
    <property type="component" value="Unassembled WGS sequence"/>
</dbReference>
<feature type="transmembrane region" description="Helical" evidence="7">
    <location>
        <begin position="337"/>
        <end position="354"/>
    </location>
</feature>
<dbReference type="GO" id="GO:0022857">
    <property type="term" value="F:transmembrane transporter activity"/>
    <property type="evidence" value="ECO:0007669"/>
    <property type="project" value="UniProtKB-UniRule"/>
</dbReference>
<dbReference type="PIRSF" id="PIRSF006066">
    <property type="entry name" value="HI0050"/>
    <property type="match status" value="1"/>
</dbReference>
<comment type="function">
    <text evidence="7">Part of the tripartite ATP-independent periplasmic (TRAP) transport system.</text>
</comment>
<feature type="domain" description="TRAP C4-dicarboxylate transport system permease DctM subunit" evidence="8">
    <location>
        <begin position="9"/>
        <end position="417"/>
    </location>
</feature>
<comment type="subunit">
    <text evidence="7">The complex comprises the extracytoplasmic solute receptor protein and the two transmembrane proteins.</text>
</comment>
<keyword evidence="10" id="KW-1185">Reference proteome</keyword>
<comment type="similarity">
    <text evidence="7">Belongs to the TRAP transporter large permease family.</text>
</comment>
<keyword evidence="5 7" id="KW-1133">Transmembrane helix</keyword>
<organism evidence="9 10">
    <name type="scientific">Anaerobiospirillum thomasii</name>
    <dbReference type="NCBI Taxonomy" id="179995"/>
    <lineage>
        <taxon>Bacteria</taxon>
        <taxon>Pseudomonadati</taxon>
        <taxon>Pseudomonadota</taxon>
        <taxon>Gammaproteobacteria</taxon>
        <taxon>Aeromonadales</taxon>
        <taxon>Succinivibrionaceae</taxon>
        <taxon>Anaerobiospirillum</taxon>
    </lineage>
</organism>
<feature type="transmembrane region" description="Helical" evidence="7">
    <location>
        <begin position="215"/>
        <end position="236"/>
    </location>
</feature>
<evidence type="ECO:0000256" key="7">
    <source>
        <dbReference type="RuleBase" id="RU369079"/>
    </source>
</evidence>
<evidence type="ECO:0000256" key="6">
    <source>
        <dbReference type="ARBA" id="ARBA00023136"/>
    </source>
</evidence>
<evidence type="ECO:0000313" key="9">
    <source>
        <dbReference type="EMBL" id="SPT70967.1"/>
    </source>
</evidence>
<dbReference type="EMBL" id="UAPV01000001">
    <property type="protein sequence ID" value="SPT70967.1"/>
    <property type="molecule type" value="Genomic_DNA"/>
</dbReference>
<dbReference type="PANTHER" id="PTHR33362">
    <property type="entry name" value="SIALIC ACID TRAP TRANSPORTER PERMEASE PROTEIN SIAT-RELATED"/>
    <property type="match status" value="1"/>
</dbReference>
<protein>
    <recommendedName>
        <fullName evidence="7">TRAP transporter large permease protein</fullName>
    </recommendedName>
</protein>
<dbReference type="RefSeq" id="WP_113744979.1">
    <property type="nucleotide sequence ID" value="NZ_UAPV01000001.1"/>
</dbReference>
<accession>A0A2X0WKK5</accession>
<feature type="transmembrane region" description="Helical" evidence="7">
    <location>
        <begin position="360"/>
        <end position="386"/>
    </location>
</feature>
<keyword evidence="3 7" id="KW-0997">Cell inner membrane</keyword>
<evidence type="ECO:0000256" key="3">
    <source>
        <dbReference type="ARBA" id="ARBA00022519"/>
    </source>
</evidence>
<feature type="transmembrane region" description="Helical" evidence="7">
    <location>
        <begin position="48"/>
        <end position="67"/>
    </location>
</feature>
<feature type="transmembrane region" description="Helical" evidence="7">
    <location>
        <begin position="137"/>
        <end position="161"/>
    </location>
</feature>
<feature type="transmembrane region" description="Helical" evidence="7">
    <location>
        <begin position="87"/>
        <end position="109"/>
    </location>
</feature>
<dbReference type="InterPro" id="IPR004681">
    <property type="entry name" value="TRAP_DctM"/>
</dbReference>
<evidence type="ECO:0000256" key="5">
    <source>
        <dbReference type="ARBA" id="ARBA00022989"/>
    </source>
</evidence>
<dbReference type="PANTHER" id="PTHR33362:SF5">
    <property type="entry name" value="C4-DICARBOXYLATE TRAP TRANSPORTER LARGE PERMEASE PROTEIN DCTM"/>
    <property type="match status" value="1"/>
</dbReference>
<feature type="transmembrane region" description="Helical" evidence="7">
    <location>
        <begin position="273"/>
        <end position="294"/>
    </location>
</feature>
<keyword evidence="4 7" id="KW-0812">Transmembrane</keyword>
<dbReference type="GO" id="GO:0005886">
    <property type="term" value="C:plasma membrane"/>
    <property type="evidence" value="ECO:0007669"/>
    <property type="project" value="UniProtKB-SubCell"/>
</dbReference>
<dbReference type="Pfam" id="PF06808">
    <property type="entry name" value="DctM"/>
    <property type="match status" value="1"/>
</dbReference>
<dbReference type="NCBIfam" id="TIGR00786">
    <property type="entry name" value="dctM"/>
    <property type="match status" value="1"/>
</dbReference>
<comment type="subcellular location">
    <subcellularLocation>
        <location evidence="1 7">Cell inner membrane</location>
        <topology evidence="1 7">Multi-pass membrane protein</topology>
    </subcellularLocation>
</comment>
<gene>
    <name evidence="9" type="primary">siaT_9</name>
    <name evidence="9" type="ORF">NCTC13093_02396</name>
</gene>
<evidence type="ECO:0000259" key="8">
    <source>
        <dbReference type="Pfam" id="PF06808"/>
    </source>
</evidence>
<proteinExistence type="inferred from homology"/>
<feature type="transmembrane region" description="Helical" evidence="7">
    <location>
        <begin position="6"/>
        <end position="36"/>
    </location>
</feature>
<reference evidence="9 10" key="1">
    <citation type="submission" date="2018-06" db="EMBL/GenBank/DDBJ databases">
        <authorList>
            <consortium name="Pathogen Informatics"/>
            <person name="Doyle S."/>
        </authorList>
    </citation>
    <scope>NUCLEOTIDE SEQUENCE [LARGE SCALE GENOMIC DNA]</scope>
    <source>
        <strain evidence="9 10">NCTC13093</strain>
    </source>
</reference>
<sequence length="428" mass="45465">MDLGMFSLFATLFVALVIGVPIIWSLALSCVVSIALNPSLSFVVIAQRMFAGADSFSLLAVPAFMLAGDIMSNGGLSKRLIDFADALIGWIAGGVSIVAISACAFFAAISGSSMATTASIGSVMYPEMVKRGYPKDYSAAIQAIGGTLGVVIPPSIVFVIYGTITGVSISSLLMAGIIPGIFCGLALAFYCYVIAKKNNFPKGSDFKVPNVITSLKRAFWALMMPVIILGGIYASIFTPTEAAVVSVFYGIFVCMFIYKDINLKDLWRISQNTAIITSNLMALVATASVFAYLVTIYNIPVKITEFFMGFCDTWILFMIIINVIMIVAGMFLDNGSIILILGPILAPLAVTYGIDPVQFGLVVVFVLSMGQCTPPFGTCMFIASGISGRPVLGVSKALLGFIMVEIVCALLYSFVPGFSLLIPNLLGM</sequence>
<evidence type="ECO:0000313" key="10">
    <source>
        <dbReference type="Proteomes" id="UP000250086"/>
    </source>
</evidence>
<keyword evidence="7" id="KW-0813">Transport</keyword>
<keyword evidence="6 7" id="KW-0472">Membrane</keyword>
<feature type="transmembrane region" description="Helical" evidence="7">
    <location>
        <begin position="314"/>
        <end position="332"/>
    </location>
</feature>
<keyword evidence="2" id="KW-1003">Cell membrane</keyword>
<evidence type="ECO:0000256" key="1">
    <source>
        <dbReference type="ARBA" id="ARBA00004429"/>
    </source>
</evidence>
<evidence type="ECO:0000256" key="4">
    <source>
        <dbReference type="ARBA" id="ARBA00022692"/>
    </source>
</evidence>
<feature type="transmembrane region" description="Helical" evidence="7">
    <location>
        <begin position="173"/>
        <end position="195"/>
    </location>
</feature>